<dbReference type="InterPro" id="IPR013780">
    <property type="entry name" value="Glyco_hydro_b"/>
</dbReference>
<dbReference type="GO" id="GO:0005975">
    <property type="term" value="P:carbohydrate metabolic process"/>
    <property type="evidence" value="ECO:0007669"/>
    <property type="project" value="InterPro"/>
</dbReference>
<evidence type="ECO:0000259" key="4">
    <source>
        <dbReference type="Pfam" id="PF01055"/>
    </source>
</evidence>
<dbReference type="RefSeq" id="WP_179170530.1">
    <property type="nucleotide sequence ID" value="NZ_CP058529.1"/>
</dbReference>
<dbReference type="GO" id="GO:0030246">
    <property type="term" value="F:carbohydrate binding"/>
    <property type="evidence" value="ECO:0007669"/>
    <property type="project" value="InterPro"/>
</dbReference>
<feature type="domain" description="Glycoside hydrolase family 31 TIM barrel" evidence="4">
    <location>
        <begin position="280"/>
        <end position="593"/>
    </location>
</feature>
<proteinExistence type="inferred from homology"/>
<dbReference type="KEGG" id="halg:HUG10_16050"/>
<organism evidence="7 8">
    <name type="scientific">Halorarum halophilum</name>
    <dbReference type="NCBI Taxonomy" id="2743090"/>
    <lineage>
        <taxon>Archaea</taxon>
        <taxon>Methanobacteriati</taxon>
        <taxon>Methanobacteriota</taxon>
        <taxon>Stenosarchaea group</taxon>
        <taxon>Halobacteria</taxon>
        <taxon>Halobacteriales</taxon>
        <taxon>Haloferacaceae</taxon>
        <taxon>Halorarum</taxon>
    </lineage>
</organism>
<dbReference type="Gene3D" id="3.20.20.80">
    <property type="entry name" value="Glycosidases"/>
    <property type="match status" value="1"/>
</dbReference>
<gene>
    <name evidence="7" type="primary">yicI</name>
    <name evidence="7" type="ORF">HUG10_16050</name>
</gene>
<dbReference type="CDD" id="cd06593">
    <property type="entry name" value="GH31_xylosidase_YicI"/>
    <property type="match status" value="1"/>
</dbReference>
<name>A0A7D5KH92_9EURY</name>
<comment type="similarity">
    <text evidence="1 2">Belongs to the glycosyl hydrolase 31 family.</text>
</comment>
<evidence type="ECO:0000259" key="5">
    <source>
        <dbReference type="Pfam" id="PF13802"/>
    </source>
</evidence>
<dbReference type="EMBL" id="CP058529">
    <property type="protein sequence ID" value="QLG28956.1"/>
    <property type="molecule type" value="Genomic_DNA"/>
</dbReference>
<feature type="compositionally biased region" description="Basic and acidic residues" evidence="3">
    <location>
        <begin position="792"/>
        <end position="803"/>
    </location>
</feature>
<feature type="domain" description="Glycoside hydrolase family 31 N-terminal" evidence="5">
    <location>
        <begin position="53"/>
        <end position="237"/>
    </location>
</feature>
<feature type="domain" description="Glycosyl hydrolase family 31 C-terminal" evidence="6">
    <location>
        <begin position="602"/>
        <end position="688"/>
    </location>
</feature>
<dbReference type="NCBIfam" id="NF007940">
    <property type="entry name" value="PRK10658.1"/>
    <property type="match status" value="1"/>
</dbReference>
<evidence type="ECO:0000259" key="6">
    <source>
        <dbReference type="Pfam" id="PF21365"/>
    </source>
</evidence>
<evidence type="ECO:0000256" key="2">
    <source>
        <dbReference type="RuleBase" id="RU361185"/>
    </source>
</evidence>
<dbReference type="SUPFAM" id="SSF51011">
    <property type="entry name" value="Glycosyl hydrolase domain"/>
    <property type="match status" value="1"/>
</dbReference>
<dbReference type="InterPro" id="IPR017853">
    <property type="entry name" value="GH"/>
</dbReference>
<dbReference type="InterPro" id="IPR048395">
    <property type="entry name" value="Glyco_hydro_31_C"/>
</dbReference>
<dbReference type="CDD" id="cd14752">
    <property type="entry name" value="GH31_N"/>
    <property type="match status" value="1"/>
</dbReference>
<dbReference type="InterPro" id="IPR011013">
    <property type="entry name" value="Gal_mutarotase_sf_dom"/>
</dbReference>
<dbReference type="PANTHER" id="PTHR43863">
    <property type="entry name" value="HYDROLASE, PUTATIVE (AFU_ORTHOLOGUE AFUA_1G03140)-RELATED"/>
    <property type="match status" value="1"/>
</dbReference>
<keyword evidence="2 7" id="KW-0378">Hydrolase</keyword>
<dbReference type="SUPFAM" id="SSF51445">
    <property type="entry name" value="(Trans)glycosidases"/>
    <property type="match status" value="1"/>
</dbReference>
<accession>A0A7D5KH92</accession>
<dbReference type="PANTHER" id="PTHR43863:SF2">
    <property type="entry name" value="MALTASE-GLUCOAMYLASE"/>
    <property type="match status" value="1"/>
</dbReference>
<dbReference type="Gene3D" id="2.60.40.1180">
    <property type="entry name" value="Golgi alpha-mannosidase II"/>
    <property type="match status" value="1"/>
</dbReference>
<dbReference type="GeneID" id="56030377"/>
<dbReference type="AlphaFoldDB" id="A0A7D5KH92"/>
<feature type="region of interest" description="Disordered" evidence="3">
    <location>
        <begin position="777"/>
        <end position="803"/>
    </location>
</feature>
<dbReference type="Pfam" id="PF01055">
    <property type="entry name" value="Glyco_hydro_31_2nd"/>
    <property type="match status" value="1"/>
</dbReference>
<keyword evidence="8" id="KW-1185">Reference proteome</keyword>
<dbReference type="InterPro" id="IPR025887">
    <property type="entry name" value="Glyco_hydro_31_N_dom"/>
</dbReference>
<evidence type="ECO:0000256" key="3">
    <source>
        <dbReference type="SAM" id="MobiDB-lite"/>
    </source>
</evidence>
<dbReference type="SUPFAM" id="SSF74650">
    <property type="entry name" value="Galactose mutarotase-like"/>
    <property type="match status" value="1"/>
</dbReference>
<evidence type="ECO:0000313" key="7">
    <source>
        <dbReference type="EMBL" id="QLG28956.1"/>
    </source>
</evidence>
<evidence type="ECO:0000256" key="1">
    <source>
        <dbReference type="ARBA" id="ARBA00007806"/>
    </source>
</evidence>
<sequence length="803" mass="90648">MQRSTVATVDSYETDDRGVTLHCQTDESFVGADFKYREETQRTGDVPVDRRFPISLMFYNPSTFRFEFTANPEAGATESLTDLDASAITTDVEVEVTEEDDALVVESTDLRVIVGLTKWTFAVERRDGTVLLEEQRGDVDVRGERRIEPLSFAEEIKNHGPRRVERTGTTFALGPDEHFYGFGEKFTNFDKRGQKLTSWTVEPMGTETEKSYKNVPFHLSSHGFGFLVDTTARVEYDLGATSSASATIDVADDTFSFVFFDGPSFADIIEEYTAFSGRSPRPPKWSFGVWMSRLGYESRDHLEDIATRLRDEKIPCDVIHLDPFWMREFRSTDLQWDTEQFPDPEGMIDWLDEQEFHLSLWEHPYVPVGSEAFTTGVENEYFVEDSTGKPYVMDDLCQGDYAGAIVDFTDPGAIDWWQEKHRRLLEMGVDVFKTDYGEAIPEDAVFDNGLTGKTVHNYYPFLYNRTVYEAVKDVNGEKDALVWGRSAWTGSQRFPMYWGGDAQTSFHGMASALRGGLGMSMSGFPFWSHDIGGFRGTPDDEVYIRWVQFGLLSSHARCHGTTPREPWAFGEEAVRIFKKYAELRYQLLPYLYTVAEEATHTGLPVVRPLVLEYQDDPRTYDIELQYLLGDSLLVAPVFETSGQVSVYLPEGDDWVDYWSGEYHMGGQTLHLETDLDEMPVFIRANSVIPIGEATQTVQEGTPESVTLRITPDGHGSVATAAEFYDEDANALVNIEVTLDEESLALHVGDDGRSDLFVAEVTDIESPPETVTLDGDRVERVDGTPTPGSWSYDESRETLTVDLA</sequence>
<evidence type="ECO:0000313" key="8">
    <source>
        <dbReference type="Proteomes" id="UP000509750"/>
    </source>
</evidence>
<dbReference type="Pfam" id="PF21365">
    <property type="entry name" value="Glyco_hydro_31_3rd"/>
    <property type="match status" value="1"/>
</dbReference>
<keyword evidence="2 7" id="KW-0326">Glycosidase</keyword>
<dbReference type="Pfam" id="PF13802">
    <property type="entry name" value="Gal_mutarotas_2"/>
    <property type="match status" value="1"/>
</dbReference>
<dbReference type="GO" id="GO:0061634">
    <property type="term" value="F:alpha-D-xyloside xylohydrolase"/>
    <property type="evidence" value="ECO:0007669"/>
    <property type="project" value="UniProtKB-EC"/>
</dbReference>
<protein>
    <submittedName>
        <fullName evidence="7">Alpha-xylosidase</fullName>
        <ecNumber evidence="7">3.2.1.177</ecNumber>
    </submittedName>
</protein>
<dbReference type="InterPro" id="IPR051816">
    <property type="entry name" value="Glycosyl_Hydrolase_31"/>
</dbReference>
<reference evidence="7 8" key="1">
    <citation type="submission" date="2020-07" db="EMBL/GenBank/DDBJ databases">
        <title>Gai3-2, isolated from salt lake.</title>
        <authorList>
            <person name="Cui H."/>
            <person name="Shi X."/>
        </authorList>
    </citation>
    <scope>NUCLEOTIDE SEQUENCE [LARGE SCALE GENOMIC DNA]</scope>
    <source>
        <strain evidence="7 8">Gai3-2</strain>
    </source>
</reference>
<dbReference type="InterPro" id="IPR000322">
    <property type="entry name" value="Glyco_hydro_31_TIM"/>
</dbReference>
<dbReference type="EC" id="3.2.1.177" evidence="7"/>
<dbReference type="Gene3D" id="2.60.40.1760">
    <property type="entry name" value="glycosyl hydrolase (family 31)"/>
    <property type="match status" value="1"/>
</dbReference>
<dbReference type="OrthoDB" id="27033at2157"/>
<dbReference type="Proteomes" id="UP000509750">
    <property type="component" value="Chromosome"/>
</dbReference>